<reference evidence="3 4" key="1">
    <citation type="submission" date="2020-02" db="EMBL/GenBank/DDBJ databases">
        <title>Shewanella WXL01 sp. nov., a marine bacterium isolated from green algae in Luhuitou Fringing Reef (Northern South China Sea).</title>
        <authorList>
            <person name="Wang X."/>
        </authorList>
    </citation>
    <scope>NUCLEOTIDE SEQUENCE [LARGE SCALE GENOMIC DNA]</scope>
    <source>
        <strain evidence="3 4">MCCC 1A01895</strain>
    </source>
</reference>
<dbReference type="InterPro" id="IPR007049">
    <property type="entry name" value="Carb-sel_porin_OprB"/>
</dbReference>
<dbReference type="InterPro" id="IPR038673">
    <property type="entry name" value="OprB_sf"/>
</dbReference>
<dbReference type="EMBL" id="JAAIKR010000005">
    <property type="protein sequence ID" value="MBR9727773.1"/>
    <property type="molecule type" value="Genomic_DNA"/>
</dbReference>
<proteinExistence type="inferred from homology"/>
<evidence type="ECO:0000313" key="3">
    <source>
        <dbReference type="EMBL" id="MBR9727773.1"/>
    </source>
</evidence>
<gene>
    <name evidence="3" type="ORF">G3R48_07215</name>
</gene>
<feature type="signal peptide" evidence="2">
    <location>
        <begin position="1"/>
        <end position="29"/>
    </location>
</feature>
<dbReference type="Proteomes" id="UP000811844">
    <property type="component" value="Unassembled WGS sequence"/>
</dbReference>
<accession>A0ABS5I1R7</accession>
<evidence type="ECO:0000313" key="4">
    <source>
        <dbReference type="Proteomes" id="UP000811844"/>
    </source>
</evidence>
<sequence length="422" mass="47260">MQTKYKRLAPMLFTLCSFGSLVSSTSVEANENNTQSDENFYHSALTSIGSIKPDLQKNYGIHFGGIVSSFYQKSSKKMYRHFPVSPEMSDEAFTTQFVGLGGWDFYHNDDLNISINGEYTGYLSGSSTSSLTDPLSGTLDQRWKSQLKQVYFTLDYGNNSLKVGRMDPTIEVVGWSGGHQFFNFMSFQLSGSTWLQPPYPGVGVSYTYNFTKDKLNYVRFVATDASGNFNTGPGYKNLYKGDLWKAIEFAYGNKRTGEGSAAVKFTLYDINKSFYFQDDRNPTGKTTNRTQGLGIQGDYEISNGIKLFSRLGVARYSKADFAITAGFLAPAHIFNRAQDTIGLGYSYSKPAKIFQSVSDKNEQLLEGFYKYNLSRYDNLSVILSYIKNPMFTDGGTSANIPLPEKNLVSSNFITTVRYTVMF</sequence>
<keyword evidence="4" id="KW-1185">Reference proteome</keyword>
<comment type="similarity">
    <text evidence="1 2">Belongs to the OprB family.</text>
</comment>
<comment type="caution">
    <text evidence="3">The sequence shown here is derived from an EMBL/GenBank/DDBJ whole genome shotgun (WGS) entry which is preliminary data.</text>
</comment>
<keyword evidence="2" id="KW-0732">Signal</keyword>
<dbReference type="RefSeq" id="WP_153663803.1">
    <property type="nucleotide sequence ID" value="NZ_JAAIKR010000005.1"/>
</dbReference>
<dbReference type="Gene3D" id="2.40.160.180">
    <property type="entry name" value="Carbohydrate-selective porin OprB"/>
    <property type="match status" value="1"/>
</dbReference>
<evidence type="ECO:0000256" key="1">
    <source>
        <dbReference type="ARBA" id="ARBA00008769"/>
    </source>
</evidence>
<feature type="chain" id="PRO_5044983187" evidence="2">
    <location>
        <begin position="30"/>
        <end position="422"/>
    </location>
</feature>
<dbReference type="Pfam" id="PF04966">
    <property type="entry name" value="OprB"/>
    <property type="match status" value="1"/>
</dbReference>
<name>A0ABS5I1R7_9GAMM</name>
<protein>
    <submittedName>
        <fullName evidence="3">Carbohydrate porin</fullName>
    </submittedName>
</protein>
<organism evidence="3 4">
    <name type="scientific">Shewanella intestini</name>
    <dbReference type="NCBI Taxonomy" id="2017544"/>
    <lineage>
        <taxon>Bacteria</taxon>
        <taxon>Pseudomonadati</taxon>
        <taxon>Pseudomonadota</taxon>
        <taxon>Gammaproteobacteria</taxon>
        <taxon>Alteromonadales</taxon>
        <taxon>Shewanellaceae</taxon>
        <taxon>Shewanella</taxon>
    </lineage>
</organism>
<evidence type="ECO:0000256" key="2">
    <source>
        <dbReference type="RuleBase" id="RU363072"/>
    </source>
</evidence>